<evidence type="ECO:0000313" key="2">
    <source>
        <dbReference type="EMBL" id="SAI84968.1"/>
    </source>
</evidence>
<dbReference type="InterPro" id="IPR008490">
    <property type="entry name" value="Transposase_InsH_N"/>
</dbReference>
<sequence length="72" mass="8604">MRRVESKNCSRGGENRKVLIDKSFPWETFRSKLKSLYSKKPKWDVILLLKVLLIKFVFDISWNNFSMGISFF</sequence>
<reference evidence="3" key="1">
    <citation type="submission" date="2016-04" db="EMBL/GenBank/DDBJ databases">
        <authorList>
            <person name="Shah S.A."/>
            <person name="Garrett R.A."/>
        </authorList>
    </citation>
    <scope>NUCLEOTIDE SEQUENCE [LARGE SCALE GENOMIC DNA]</scope>
    <source>
        <strain evidence="3">ATCC 35091 / DSM 1616 / JCM 8930 / NBRC 15331 / P1</strain>
    </source>
</reference>
<evidence type="ECO:0000313" key="3">
    <source>
        <dbReference type="Proteomes" id="UP000076770"/>
    </source>
</evidence>
<dbReference type="Pfam" id="PF05598">
    <property type="entry name" value="DUF772"/>
    <property type="match status" value="1"/>
</dbReference>
<protein>
    <submittedName>
        <fullName evidence="2">ORF1 in transposon ISC1212</fullName>
    </submittedName>
</protein>
<dbReference type="Proteomes" id="UP000076770">
    <property type="component" value="Chromosome i"/>
</dbReference>
<name>A0A157T245_SACSO</name>
<evidence type="ECO:0000259" key="1">
    <source>
        <dbReference type="Pfam" id="PF05598"/>
    </source>
</evidence>
<proteinExistence type="predicted"/>
<organism evidence="2 3">
    <name type="scientific">Saccharolobus solfataricus</name>
    <name type="common">Sulfolobus solfataricus</name>
    <dbReference type="NCBI Taxonomy" id="2287"/>
    <lineage>
        <taxon>Archaea</taxon>
        <taxon>Thermoproteota</taxon>
        <taxon>Thermoprotei</taxon>
        <taxon>Sulfolobales</taxon>
        <taxon>Sulfolobaceae</taxon>
        <taxon>Saccharolobus</taxon>
    </lineage>
</organism>
<dbReference type="AlphaFoldDB" id="A0A157T245"/>
<gene>
    <name evidence="2" type="ORF">SSOP1_1414</name>
</gene>
<feature type="domain" description="Transposase InsH N-terminal" evidence="1">
    <location>
        <begin position="16"/>
        <end position="61"/>
    </location>
</feature>
<dbReference type="EMBL" id="LT549890">
    <property type="protein sequence ID" value="SAI84968.1"/>
    <property type="molecule type" value="Genomic_DNA"/>
</dbReference>
<accession>A0A157T245</accession>